<dbReference type="Pfam" id="PF02620">
    <property type="entry name" value="YceD"/>
    <property type="match status" value="1"/>
</dbReference>
<name>A0A0G1X6P1_UNCK3</name>
<proteinExistence type="predicted"/>
<gene>
    <name evidence="1" type="ORF">VF00_C0002G0153</name>
</gene>
<dbReference type="AlphaFoldDB" id="A0A0G1X6P1"/>
<dbReference type="InterPro" id="IPR003772">
    <property type="entry name" value="YceD"/>
</dbReference>
<accession>A0A0G1X6P1</accession>
<evidence type="ECO:0008006" key="3">
    <source>
        <dbReference type="Google" id="ProtNLM"/>
    </source>
</evidence>
<evidence type="ECO:0000313" key="1">
    <source>
        <dbReference type="EMBL" id="KKW26828.1"/>
    </source>
</evidence>
<organism evidence="1 2">
    <name type="scientific">candidate division Kazan bacterium GW2011_GWB1_52_7</name>
    <dbReference type="NCBI Taxonomy" id="1620414"/>
    <lineage>
        <taxon>Bacteria</taxon>
        <taxon>Bacteria division Kazan-3B-28</taxon>
    </lineage>
</organism>
<evidence type="ECO:0000313" key="2">
    <source>
        <dbReference type="Proteomes" id="UP000034913"/>
    </source>
</evidence>
<protein>
    <recommendedName>
        <fullName evidence="3">DUF177 domain-containing protein</fullName>
    </recommendedName>
</protein>
<comment type="caution">
    <text evidence="1">The sequence shown here is derived from an EMBL/GenBank/DDBJ whole genome shotgun (WGS) entry which is preliminary data.</text>
</comment>
<dbReference type="EMBL" id="LCRB01000002">
    <property type="protein sequence ID" value="KKW26828.1"/>
    <property type="molecule type" value="Genomic_DNA"/>
</dbReference>
<reference evidence="1 2" key="1">
    <citation type="journal article" date="2015" name="Nature">
        <title>rRNA introns, odd ribosomes, and small enigmatic genomes across a large radiation of phyla.</title>
        <authorList>
            <person name="Brown C.T."/>
            <person name="Hug L.A."/>
            <person name="Thomas B.C."/>
            <person name="Sharon I."/>
            <person name="Castelle C.J."/>
            <person name="Singh A."/>
            <person name="Wilkins M.J."/>
            <person name="Williams K.H."/>
            <person name="Banfield J.F."/>
        </authorList>
    </citation>
    <scope>NUCLEOTIDE SEQUENCE [LARGE SCALE GENOMIC DNA]</scope>
</reference>
<dbReference type="Proteomes" id="UP000034913">
    <property type="component" value="Unassembled WGS sequence"/>
</dbReference>
<sequence>MKVDVSKLISKEVSATSEHGLDEEVAIPDRNSAQIQGKVLLTRLDQSILAKFDITASLNLNCDKCLESFREQLPLSFDREYSLVPSDDPEVLAVGDGELDTDLAIAQEVSISLPLQVVCKPDCKGLDPTTGENLNLTEA</sequence>